<organism evidence="1 2">
    <name type="scientific">Acorus calamus</name>
    <name type="common">Sweet flag</name>
    <dbReference type="NCBI Taxonomy" id="4465"/>
    <lineage>
        <taxon>Eukaryota</taxon>
        <taxon>Viridiplantae</taxon>
        <taxon>Streptophyta</taxon>
        <taxon>Embryophyta</taxon>
        <taxon>Tracheophyta</taxon>
        <taxon>Spermatophyta</taxon>
        <taxon>Magnoliopsida</taxon>
        <taxon>Liliopsida</taxon>
        <taxon>Acoraceae</taxon>
        <taxon>Acorus</taxon>
    </lineage>
</organism>
<dbReference type="EMBL" id="JAUJYO010000015">
    <property type="protein sequence ID" value="KAK1295626.1"/>
    <property type="molecule type" value="Genomic_DNA"/>
</dbReference>
<evidence type="ECO:0000313" key="1">
    <source>
        <dbReference type="EMBL" id="KAK1295626.1"/>
    </source>
</evidence>
<reference evidence="1" key="2">
    <citation type="submission" date="2023-06" db="EMBL/GenBank/DDBJ databases">
        <authorList>
            <person name="Ma L."/>
            <person name="Liu K.-W."/>
            <person name="Li Z."/>
            <person name="Hsiao Y.-Y."/>
            <person name="Qi Y."/>
            <person name="Fu T."/>
            <person name="Tang G."/>
            <person name="Zhang D."/>
            <person name="Sun W.-H."/>
            <person name="Liu D.-K."/>
            <person name="Li Y."/>
            <person name="Chen G.-Z."/>
            <person name="Liu X.-D."/>
            <person name="Liao X.-Y."/>
            <person name="Jiang Y.-T."/>
            <person name="Yu X."/>
            <person name="Hao Y."/>
            <person name="Huang J."/>
            <person name="Zhao X.-W."/>
            <person name="Ke S."/>
            <person name="Chen Y.-Y."/>
            <person name="Wu W.-L."/>
            <person name="Hsu J.-L."/>
            <person name="Lin Y.-F."/>
            <person name="Huang M.-D."/>
            <person name="Li C.-Y."/>
            <person name="Huang L."/>
            <person name="Wang Z.-W."/>
            <person name="Zhao X."/>
            <person name="Zhong W.-Y."/>
            <person name="Peng D.-H."/>
            <person name="Ahmad S."/>
            <person name="Lan S."/>
            <person name="Zhang J.-S."/>
            <person name="Tsai W.-C."/>
            <person name="Van De Peer Y."/>
            <person name="Liu Z.-J."/>
        </authorList>
    </citation>
    <scope>NUCLEOTIDE SEQUENCE</scope>
    <source>
        <strain evidence="1">CP</strain>
        <tissue evidence="1">Leaves</tissue>
    </source>
</reference>
<comment type="caution">
    <text evidence="1">The sequence shown here is derived from an EMBL/GenBank/DDBJ whole genome shotgun (WGS) entry which is preliminary data.</text>
</comment>
<accession>A0AAV9D224</accession>
<sequence length="77" mass="8417">MDLVISTSYFCSTTRTVLRRAWEVLSCKMLWSLSSLYSCALLSSVGVKNLRNAVAEKASARPVSEIDGCMNKPASVL</sequence>
<keyword evidence="2" id="KW-1185">Reference proteome</keyword>
<protein>
    <submittedName>
        <fullName evidence="1">Uncharacterized protein</fullName>
    </submittedName>
</protein>
<gene>
    <name evidence="1" type="ORF">QJS10_CPB15g00018</name>
</gene>
<evidence type="ECO:0000313" key="2">
    <source>
        <dbReference type="Proteomes" id="UP001180020"/>
    </source>
</evidence>
<reference evidence="1" key="1">
    <citation type="journal article" date="2023" name="Nat. Commun.">
        <title>Diploid and tetraploid genomes of Acorus and the evolution of monocots.</title>
        <authorList>
            <person name="Ma L."/>
            <person name="Liu K.W."/>
            <person name="Li Z."/>
            <person name="Hsiao Y.Y."/>
            <person name="Qi Y."/>
            <person name="Fu T."/>
            <person name="Tang G.D."/>
            <person name="Zhang D."/>
            <person name="Sun W.H."/>
            <person name="Liu D.K."/>
            <person name="Li Y."/>
            <person name="Chen G.Z."/>
            <person name="Liu X.D."/>
            <person name="Liao X.Y."/>
            <person name="Jiang Y.T."/>
            <person name="Yu X."/>
            <person name="Hao Y."/>
            <person name="Huang J."/>
            <person name="Zhao X.W."/>
            <person name="Ke S."/>
            <person name="Chen Y.Y."/>
            <person name="Wu W.L."/>
            <person name="Hsu J.L."/>
            <person name="Lin Y.F."/>
            <person name="Huang M.D."/>
            <person name="Li C.Y."/>
            <person name="Huang L."/>
            <person name="Wang Z.W."/>
            <person name="Zhao X."/>
            <person name="Zhong W.Y."/>
            <person name="Peng D.H."/>
            <person name="Ahmad S."/>
            <person name="Lan S."/>
            <person name="Zhang J.S."/>
            <person name="Tsai W.C."/>
            <person name="Van de Peer Y."/>
            <person name="Liu Z.J."/>
        </authorList>
    </citation>
    <scope>NUCLEOTIDE SEQUENCE</scope>
    <source>
        <strain evidence="1">CP</strain>
    </source>
</reference>
<dbReference type="AlphaFoldDB" id="A0AAV9D224"/>
<proteinExistence type="predicted"/>
<dbReference type="Proteomes" id="UP001180020">
    <property type="component" value="Unassembled WGS sequence"/>
</dbReference>
<name>A0AAV9D224_ACOCL</name>